<protein>
    <submittedName>
        <fullName evidence="1">Uncharacterized protein</fullName>
    </submittedName>
</protein>
<gene>
    <name evidence="1" type="ORF">BST86_01485</name>
</gene>
<dbReference type="EMBL" id="MQUC01000003">
    <property type="protein sequence ID" value="PRP65855.1"/>
    <property type="molecule type" value="Genomic_DNA"/>
</dbReference>
<keyword evidence="2" id="KW-1185">Reference proteome</keyword>
<dbReference type="OrthoDB" id="1218410at2"/>
<accession>A0A2S9WQT6</accession>
<evidence type="ECO:0000313" key="2">
    <source>
        <dbReference type="Proteomes" id="UP000239532"/>
    </source>
</evidence>
<name>A0A2S9WQT6_9FLAO</name>
<organism evidence="1 2">
    <name type="scientific">Nonlabens agnitus</name>
    <dbReference type="NCBI Taxonomy" id="870484"/>
    <lineage>
        <taxon>Bacteria</taxon>
        <taxon>Pseudomonadati</taxon>
        <taxon>Bacteroidota</taxon>
        <taxon>Flavobacteriia</taxon>
        <taxon>Flavobacteriales</taxon>
        <taxon>Flavobacteriaceae</taxon>
        <taxon>Nonlabens</taxon>
    </lineage>
</organism>
<comment type="caution">
    <text evidence="1">The sequence shown here is derived from an EMBL/GenBank/DDBJ whole genome shotgun (WGS) entry which is preliminary data.</text>
</comment>
<evidence type="ECO:0000313" key="1">
    <source>
        <dbReference type="EMBL" id="PRP65855.1"/>
    </source>
</evidence>
<dbReference type="AlphaFoldDB" id="A0A2S9WQT6"/>
<proteinExistence type="predicted"/>
<reference evidence="1 2" key="1">
    <citation type="submission" date="2016-11" db="EMBL/GenBank/DDBJ databases">
        <title>Trade-off between light-utilization and light-protection in marine flavobacteria.</title>
        <authorList>
            <person name="Kumagai Y."/>
        </authorList>
    </citation>
    <scope>NUCLEOTIDE SEQUENCE [LARGE SCALE GENOMIC DNA]</scope>
    <source>
        <strain evidence="1 2">JCM 17109</strain>
    </source>
</reference>
<dbReference type="Proteomes" id="UP000239532">
    <property type="component" value="Unassembled WGS sequence"/>
</dbReference>
<dbReference type="RefSeq" id="WP_105981721.1">
    <property type="nucleotide sequence ID" value="NZ_MQUC01000003.1"/>
</dbReference>
<sequence length="473" mass="55834">MKLETIEELKREINSYEMVALLKACYNYFDIEIEKPKALWVPLTIMKWTYLYGTRTKPVKPLTAKAFRTLFDAIMEFDPDHISNYMKSQGIHRAFAILHYQQFYLQTAVHKERFSTQLKLYKILKSRYDISASFKKKTGLSITEFLKILQCMWLYAQMKQSEFPNTKITGYVSQPILDSMSEIFGKIQTERFINLLMITPLTAAKEAKKWKGTNATKYEMMEHSFLTLFPFQWFENSVRIVHPSVFNYTANYYIYDYMKINDPKFTTEFGARFEKYIQLGLDEININYKIESELKRSLPAKHKVIDFLIDDNILLECKAIEPKPLASINPTDDYVYSSYKDSLLKAYYAQMLPVSKFLNPDQENWGIVITHKHIFWSDYRELYQFTKDRYANSVDNIQLPPENVVIMDIHTWDLVINVIVTGQTTLPDLLKKARDANANHLTRKAQFDMQLDDFDLRQFQLSYLAEETELLKL</sequence>